<evidence type="ECO:0000256" key="2">
    <source>
        <dbReference type="ARBA" id="ARBA00022629"/>
    </source>
</evidence>
<dbReference type="PANTHER" id="PTHR43095:SF5">
    <property type="entry name" value="XYLULOSE KINASE"/>
    <property type="match status" value="1"/>
</dbReference>
<evidence type="ECO:0000259" key="5">
    <source>
        <dbReference type="Pfam" id="PF00370"/>
    </source>
</evidence>
<dbReference type="Proteomes" id="UP000777774">
    <property type="component" value="Unassembled WGS sequence"/>
</dbReference>
<keyword evidence="2" id="KW-0119">Carbohydrate metabolism</keyword>
<feature type="non-terminal residue" evidence="6">
    <location>
        <position position="236"/>
    </location>
</feature>
<dbReference type="RefSeq" id="WP_246247901.1">
    <property type="nucleotide sequence ID" value="NZ_JAAXOY010000513.1"/>
</dbReference>
<comment type="similarity">
    <text evidence="1">Belongs to the FGGY kinase family.</text>
</comment>
<organism evidence="6 7">
    <name type="scientific">Cellulomonas septica</name>
    <dbReference type="NCBI Taxonomy" id="285080"/>
    <lineage>
        <taxon>Bacteria</taxon>
        <taxon>Bacillati</taxon>
        <taxon>Actinomycetota</taxon>
        <taxon>Actinomycetes</taxon>
        <taxon>Micrococcales</taxon>
        <taxon>Cellulomonadaceae</taxon>
        <taxon>Cellulomonas</taxon>
    </lineage>
</organism>
<dbReference type="SUPFAM" id="SSF53067">
    <property type="entry name" value="Actin-like ATPase domain"/>
    <property type="match status" value="1"/>
</dbReference>
<name>A0ABX1K4U7_9CELL</name>
<dbReference type="EMBL" id="JAAXOY010000513">
    <property type="protein sequence ID" value="NKY40950.1"/>
    <property type="molecule type" value="Genomic_DNA"/>
</dbReference>
<evidence type="ECO:0000256" key="1">
    <source>
        <dbReference type="ARBA" id="ARBA00009156"/>
    </source>
</evidence>
<proteinExistence type="inferred from homology"/>
<keyword evidence="3" id="KW-0808">Transferase</keyword>
<accession>A0ABX1K4U7</accession>
<dbReference type="PANTHER" id="PTHR43095">
    <property type="entry name" value="SUGAR KINASE"/>
    <property type="match status" value="1"/>
</dbReference>
<protein>
    <submittedName>
        <fullName evidence="6">Xylulose kinase</fullName>
    </submittedName>
</protein>
<dbReference type="InterPro" id="IPR043129">
    <property type="entry name" value="ATPase_NBD"/>
</dbReference>
<keyword evidence="4 6" id="KW-0418">Kinase</keyword>
<dbReference type="Gene3D" id="3.30.420.40">
    <property type="match status" value="1"/>
</dbReference>
<dbReference type="Pfam" id="PF00370">
    <property type="entry name" value="FGGY_N"/>
    <property type="match status" value="1"/>
</dbReference>
<evidence type="ECO:0000256" key="4">
    <source>
        <dbReference type="ARBA" id="ARBA00022777"/>
    </source>
</evidence>
<sequence length="236" mass="24727">MTLVAGVDSSTQSCKVVVRDADTGELVRQGRASHPDGTSVDPRHWWDALQTAIADAGGLDDVDAISVGGQQHGMVALDSSGEVVREALLWNDTRSAQAATDLIAELGDGDVEKGAQAWADAVGSVPVASLTVTKLRWLRDAEPQNADRVAAVALPHDWLTWRLAGNGAGTGAAGLDQLVTDRSDASGTGYWSPVTNDYRLDLLERGLGHRVQLPRVLGPSEAGPRAVVGAREPVLG</sequence>
<keyword evidence="7" id="KW-1185">Reference proteome</keyword>
<evidence type="ECO:0000256" key="3">
    <source>
        <dbReference type="ARBA" id="ARBA00022679"/>
    </source>
</evidence>
<dbReference type="InterPro" id="IPR050406">
    <property type="entry name" value="FGGY_Carb_Kinase"/>
</dbReference>
<dbReference type="GO" id="GO:0016301">
    <property type="term" value="F:kinase activity"/>
    <property type="evidence" value="ECO:0007669"/>
    <property type="project" value="UniProtKB-KW"/>
</dbReference>
<comment type="caution">
    <text evidence="6">The sequence shown here is derived from an EMBL/GenBank/DDBJ whole genome shotgun (WGS) entry which is preliminary data.</text>
</comment>
<feature type="domain" description="Carbohydrate kinase FGGY N-terminal" evidence="5">
    <location>
        <begin position="4"/>
        <end position="220"/>
    </location>
</feature>
<evidence type="ECO:0000313" key="6">
    <source>
        <dbReference type="EMBL" id="NKY40950.1"/>
    </source>
</evidence>
<reference evidence="6 7" key="1">
    <citation type="submission" date="2020-04" db="EMBL/GenBank/DDBJ databases">
        <title>MicrobeNet Type strains.</title>
        <authorList>
            <person name="Nicholson A.C."/>
        </authorList>
    </citation>
    <scope>NUCLEOTIDE SEQUENCE [LARGE SCALE GENOMIC DNA]</scope>
    <source>
        <strain evidence="6 7">ATCC BAA-787</strain>
    </source>
</reference>
<dbReference type="InterPro" id="IPR018484">
    <property type="entry name" value="FGGY_N"/>
</dbReference>
<keyword evidence="2" id="KW-0859">Xylose metabolism</keyword>
<evidence type="ECO:0000313" key="7">
    <source>
        <dbReference type="Proteomes" id="UP000777774"/>
    </source>
</evidence>
<gene>
    <name evidence="6" type="ORF">HGA02_15870</name>
</gene>